<dbReference type="PANTHER" id="PTHR24321">
    <property type="entry name" value="DEHYDROGENASES, SHORT CHAIN"/>
    <property type="match status" value="1"/>
</dbReference>
<protein>
    <submittedName>
        <fullName evidence="3">NAD(P)-binding protein</fullName>
    </submittedName>
</protein>
<evidence type="ECO:0000313" key="3">
    <source>
        <dbReference type="EMBL" id="KAF2735573.1"/>
    </source>
</evidence>
<evidence type="ECO:0000256" key="1">
    <source>
        <dbReference type="ARBA" id="ARBA00006484"/>
    </source>
</evidence>
<dbReference type="InterPro" id="IPR002347">
    <property type="entry name" value="SDR_fam"/>
</dbReference>
<organism evidence="3 4">
    <name type="scientific">Polyplosphaeria fusca</name>
    <dbReference type="NCBI Taxonomy" id="682080"/>
    <lineage>
        <taxon>Eukaryota</taxon>
        <taxon>Fungi</taxon>
        <taxon>Dikarya</taxon>
        <taxon>Ascomycota</taxon>
        <taxon>Pezizomycotina</taxon>
        <taxon>Dothideomycetes</taxon>
        <taxon>Pleosporomycetidae</taxon>
        <taxon>Pleosporales</taxon>
        <taxon>Tetraplosphaeriaceae</taxon>
        <taxon>Polyplosphaeria</taxon>
    </lineage>
</organism>
<dbReference type="OrthoDB" id="1669814at2759"/>
<dbReference type="GO" id="GO:0016491">
    <property type="term" value="F:oxidoreductase activity"/>
    <property type="evidence" value="ECO:0007669"/>
    <property type="project" value="UniProtKB-KW"/>
</dbReference>
<dbReference type="Gene3D" id="3.40.50.720">
    <property type="entry name" value="NAD(P)-binding Rossmann-like Domain"/>
    <property type="match status" value="2"/>
</dbReference>
<dbReference type="InterPro" id="IPR036291">
    <property type="entry name" value="NAD(P)-bd_dom_sf"/>
</dbReference>
<evidence type="ECO:0000256" key="2">
    <source>
        <dbReference type="ARBA" id="ARBA00023002"/>
    </source>
</evidence>
<comment type="similarity">
    <text evidence="1">Belongs to the short-chain dehydrogenases/reductases (SDR) family.</text>
</comment>
<keyword evidence="4" id="KW-1185">Reference proteome</keyword>
<dbReference type="Pfam" id="PF13561">
    <property type="entry name" value="adh_short_C2"/>
    <property type="match status" value="1"/>
</dbReference>
<gene>
    <name evidence="3" type="ORF">EJ04DRAFT_599987</name>
</gene>
<sequence>MTSFQGKVIAITCGASRIGLESAKLLAQATVQTCMNVFGREYWVDLISGRKGIGIKAADELEDDDWDFVLGVNLTGLMYCQRAELRALKHGGSIVNAASVAGLQGRRSRAHEKRGQRYGGTVETPMVAHAKQITGGGNTAIRLDNSESALGRVGQPSEVTNLVTFLLSDEASFITGAIMSIDGSWHC</sequence>
<dbReference type="AlphaFoldDB" id="A0A9P4QX63"/>
<accession>A0A9P4QX63</accession>
<dbReference type="PANTHER" id="PTHR24321:SF8">
    <property type="entry name" value="ESTRADIOL 17-BETA-DEHYDROGENASE 8-RELATED"/>
    <property type="match status" value="1"/>
</dbReference>
<comment type="caution">
    <text evidence="3">The sequence shown here is derived from an EMBL/GenBank/DDBJ whole genome shotgun (WGS) entry which is preliminary data.</text>
</comment>
<evidence type="ECO:0000313" key="4">
    <source>
        <dbReference type="Proteomes" id="UP000799444"/>
    </source>
</evidence>
<reference evidence="3" key="1">
    <citation type="journal article" date="2020" name="Stud. Mycol.">
        <title>101 Dothideomycetes genomes: a test case for predicting lifestyles and emergence of pathogens.</title>
        <authorList>
            <person name="Haridas S."/>
            <person name="Albert R."/>
            <person name="Binder M."/>
            <person name="Bloem J."/>
            <person name="Labutti K."/>
            <person name="Salamov A."/>
            <person name="Andreopoulos B."/>
            <person name="Baker S."/>
            <person name="Barry K."/>
            <person name="Bills G."/>
            <person name="Bluhm B."/>
            <person name="Cannon C."/>
            <person name="Castanera R."/>
            <person name="Culley D."/>
            <person name="Daum C."/>
            <person name="Ezra D."/>
            <person name="Gonzalez J."/>
            <person name="Henrissat B."/>
            <person name="Kuo A."/>
            <person name="Liang C."/>
            <person name="Lipzen A."/>
            <person name="Lutzoni F."/>
            <person name="Magnuson J."/>
            <person name="Mondo S."/>
            <person name="Nolan M."/>
            <person name="Ohm R."/>
            <person name="Pangilinan J."/>
            <person name="Park H.-J."/>
            <person name="Ramirez L."/>
            <person name="Alfaro M."/>
            <person name="Sun H."/>
            <person name="Tritt A."/>
            <person name="Yoshinaga Y."/>
            <person name="Zwiers L.-H."/>
            <person name="Turgeon B."/>
            <person name="Goodwin S."/>
            <person name="Spatafora J."/>
            <person name="Crous P."/>
            <person name="Grigoriev I."/>
        </authorList>
    </citation>
    <scope>NUCLEOTIDE SEQUENCE</scope>
    <source>
        <strain evidence="3">CBS 125425</strain>
    </source>
</reference>
<dbReference type="SUPFAM" id="SSF51735">
    <property type="entry name" value="NAD(P)-binding Rossmann-fold domains"/>
    <property type="match status" value="1"/>
</dbReference>
<keyword evidence="2" id="KW-0560">Oxidoreductase</keyword>
<dbReference type="Proteomes" id="UP000799444">
    <property type="component" value="Unassembled WGS sequence"/>
</dbReference>
<proteinExistence type="inferred from homology"/>
<name>A0A9P4QX63_9PLEO</name>
<dbReference type="PRINTS" id="PR00081">
    <property type="entry name" value="GDHRDH"/>
</dbReference>
<dbReference type="EMBL" id="ML996134">
    <property type="protein sequence ID" value="KAF2735573.1"/>
    <property type="molecule type" value="Genomic_DNA"/>
</dbReference>
<dbReference type="Pfam" id="PF00106">
    <property type="entry name" value="adh_short"/>
    <property type="match status" value="1"/>
</dbReference>